<dbReference type="EMBL" id="PSZO01000084">
    <property type="protein sequence ID" value="TCG10279.1"/>
    <property type="molecule type" value="Genomic_DNA"/>
</dbReference>
<evidence type="ECO:0000259" key="1">
    <source>
        <dbReference type="Pfam" id="PF13936"/>
    </source>
</evidence>
<dbReference type="AlphaFoldDB" id="A0A4R0XRU1"/>
<keyword evidence="3" id="KW-1185">Reference proteome</keyword>
<evidence type="ECO:0000313" key="2">
    <source>
        <dbReference type="EMBL" id="TCG10279.1"/>
    </source>
</evidence>
<proteinExistence type="predicted"/>
<protein>
    <recommendedName>
        <fullName evidence="1">Transposase IS30-like HTH domain-containing protein</fullName>
    </recommendedName>
</protein>
<dbReference type="GO" id="GO:0032196">
    <property type="term" value="P:transposition"/>
    <property type="evidence" value="ECO:0007669"/>
    <property type="project" value="TreeGrafter"/>
</dbReference>
<dbReference type="GO" id="GO:0005829">
    <property type="term" value="C:cytosol"/>
    <property type="evidence" value="ECO:0007669"/>
    <property type="project" value="TreeGrafter"/>
</dbReference>
<reference evidence="2 3" key="1">
    <citation type="submission" date="2018-02" db="EMBL/GenBank/DDBJ databases">
        <title>Mycoplasma marinum and Mycoplasma todarodis sp. nov., moderately halophilic and psychrotolerant mycoplasmas isolated from cephalopods.</title>
        <authorList>
            <person name="Viver T."/>
        </authorList>
    </citation>
    <scope>NUCLEOTIDE SEQUENCE [LARGE SCALE GENOMIC DNA]</scope>
    <source>
        <strain evidence="2 3">PE</strain>
    </source>
</reference>
<organism evidence="2 3">
    <name type="scientific">Mycoplasma marinum</name>
    <dbReference type="NCBI Taxonomy" id="1937190"/>
    <lineage>
        <taxon>Bacteria</taxon>
        <taxon>Bacillati</taxon>
        <taxon>Mycoplasmatota</taxon>
        <taxon>Mollicutes</taxon>
        <taxon>Mycoplasmataceae</taxon>
        <taxon>Mycoplasma</taxon>
    </lineage>
</organism>
<accession>A0A4R0XRU1</accession>
<dbReference type="GO" id="GO:0004803">
    <property type="term" value="F:transposase activity"/>
    <property type="evidence" value="ECO:0007669"/>
    <property type="project" value="TreeGrafter"/>
</dbReference>
<dbReference type="InterPro" id="IPR051917">
    <property type="entry name" value="Transposase-Integrase"/>
</dbReference>
<name>A0A4R0XRU1_9MOLU</name>
<dbReference type="PANTHER" id="PTHR10948:SF23">
    <property type="entry name" value="TRANSPOSASE INSI FOR INSERTION SEQUENCE ELEMENT IS30A-RELATED"/>
    <property type="match status" value="1"/>
</dbReference>
<comment type="caution">
    <text evidence="2">The sequence shown here is derived from an EMBL/GenBank/DDBJ whole genome shotgun (WGS) entry which is preliminary data.</text>
</comment>
<dbReference type="Proteomes" id="UP000294192">
    <property type="component" value="Unassembled WGS sequence"/>
</dbReference>
<sequence length="93" mass="11458">MNYTTKKHYKQINFEERVKIEYFLNECLESISKIAKRLKRAKSTIKREIERNLFKGKYIAQKANDIYLKRFITKHKLPIENYPEFSKLFLKYF</sequence>
<feature type="domain" description="Transposase IS30-like HTH" evidence="1">
    <location>
        <begin position="8"/>
        <end position="52"/>
    </location>
</feature>
<dbReference type="PANTHER" id="PTHR10948">
    <property type="entry name" value="TRANSPOSASE"/>
    <property type="match status" value="1"/>
</dbReference>
<dbReference type="Pfam" id="PF13936">
    <property type="entry name" value="HTH_38"/>
    <property type="match status" value="1"/>
</dbReference>
<feature type="non-terminal residue" evidence="2">
    <location>
        <position position="93"/>
    </location>
</feature>
<dbReference type="InterPro" id="IPR025246">
    <property type="entry name" value="IS30-like_HTH"/>
</dbReference>
<dbReference type="RefSeq" id="WP_168388379.1">
    <property type="nucleotide sequence ID" value="NZ_CBDBYK010000033.1"/>
</dbReference>
<evidence type="ECO:0000313" key="3">
    <source>
        <dbReference type="Proteomes" id="UP000294192"/>
    </source>
</evidence>
<gene>
    <name evidence="2" type="ORF">C4B24_04925</name>
</gene>